<proteinExistence type="predicted"/>
<comment type="caution">
    <text evidence="1">The sequence shown here is derived from an EMBL/GenBank/DDBJ whole genome shotgun (WGS) entry which is preliminary data.</text>
</comment>
<organism evidence="1 2">
    <name type="scientific">Candidatus Uhrbacteria bacterium RIFOXYB2_FULL_57_15</name>
    <dbReference type="NCBI Taxonomy" id="1802422"/>
    <lineage>
        <taxon>Bacteria</taxon>
        <taxon>Candidatus Uhriibacteriota</taxon>
    </lineage>
</organism>
<sequence length="109" mass="11418">MAFIAFTSLAVAIIVAVWGWSVRMTVEQGVAGAREMVASVADTAGNVRAETQPDPEVLSAVKAGFQEMIDQKIAEGEQRQDAVDAVAEILAQDLQGAGAVVADDSEVKE</sequence>
<name>A0A1F7W9N5_9BACT</name>
<dbReference type="AlphaFoldDB" id="A0A1F7W9N5"/>
<accession>A0A1F7W9N5</accession>
<reference evidence="1 2" key="1">
    <citation type="journal article" date="2016" name="Nat. Commun.">
        <title>Thousands of microbial genomes shed light on interconnected biogeochemical processes in an aquifer system.</title>
        <authorList>
            <person name="Anantharaman K."/>
            <person name="Brown C.T."/>
            <person name="Hug L.A."/>
            <person name="Sharon I."/>
            <person name="Castelle C.J."/>
            <person name="Probst A.J."/>
            <person name="Thomas B.C."/>
            <person name="Singh A."/>
            <person name="Wilkins M.J."/>
            <person name="Karaoz U."/>
            <person name="Brodie E.L."/>
            <person name="Williams K.H."/>
            <person name="Hubbard S.S."/>
            <person name="Banfield J.F."/>
        </authorList>
    </citation>
    <scope>NUCLEOTIDE SEQUENCE [LARGE SCALE GENOMIC DNA]</scope>
</reference>
<gene>
    <name evidence="1" type="ORF">A2304_04850</name>
</gene>
<evidence type="ECO:0000313" key="2">
    <source>
        <dbReference type="Proteomes" id="UP000176501"/>
    </source>
</evidence>
<protein>
    <submittedName>
        <fullName evidence="1">Uncharacterized protein</fullName>
    </submittedName>
</protein>
<dbReference type="EMBL" id="MGFE01000015">
    <property type="protein sequence ID" value="OGL98794.1"/>
    <property type="molecule type" value="Genomic_DNA"/>
</dbReference>
<evidence type="ECO:0000313" key="1">
    <source>
        <dbReference type="EMBL" id="OGL98794.1"/>
    </source>
</evidence>
<dbReference type="Proteomes" id="UP000176501">
    <property type="component" value="Unassembled WGS sequence"/>
</dbReference>